<dbReference type="InterPro" id="IPR001503">
    <property type="entry name" value="Glyco_trans_10"/>
</dbReference>
<name>A0A6C0EM99_9ZZZZ</name>
<protein>
    <recommendedName>
        <fullName evidence="4">Fucosyltransferase C-terminal domain-containing protein</fullName>
    </recommendedName>
</protein>
<comment type="similarity">
    <text evidence="1">Belongs to the glycosyltransferase 10 family.</text>
</comment>
<dbReference type="AlphaFoldDB" id="A0A6C0EM99"/>
<dbReference type="PANTHER" id="PTHR11929">
    <property type="entry name" value="ALPHA- 1,3 -FUCOSYLTRANSFERASE"/>
    <property type="match status" value="1"/>
</dbReference>
<evidence type="ECO:0000313" key="5">
    <source>
        <dbReference type="EMBL" id="QHT29583.1"/>
    </source>
</evidence>
<dbReference type="Pfam" id="PF00852">
    <property type="entry name" value="Glyco_transf_10"/>
    <property type="match status" value="1"/>
</dbReference>
<dbReference type="InterPro" id="IPR038577">
    <property type="entry name" value="GT10-like_C_sf"/>
</dbReference>
<feature type="domain" description="Fucosyltransferase C-terminal" evidence="4">
    <location>
        <begin position="136"/>
        <end position="274"/>
    </location>
</feature>
<proteinExistence type="inferred from homology"/>
<accession>A0A6C0EM99</accession>
<evidence type="ECO:0000256" key="3">
    <source>
        <dbReference type="ARBA" id="ARBA00022679"/>
    </source>
</evidence>
<dbReference type="PANTHER" id="PTHR11929:SF194">
    <property type="entry name" value="ALPHA-(1,3)-FUCOSYLTRANSFERASE 10"/>
    <property type="match status" value="1"/>
</dbReference>
<organism evidence="5">
    <name type="scientific">viral metagenome</name>
    <dbReference type="NCBI Taxonomy" id="1070528"/>
    <lineage>
        <taxon>unclassified sequences</taxon>
        <taxon>metagenomes</taxon>
        <taxon>organismal metagenomes</taxon>
    </lineage>
</organism>
<evidence type="ECO:0000256" key="1">
    <source>
        <dbReference type="ARBA" id="ARBA00008919"/>
    </source>
</evidence>
<reference evidence="5" key="1">
    <citation type="journal article" date="2020" name="Nature">
        <title>Giant virus diversity and host interactions through global metagenomics.</title>
        <authorList>
            <person name="Schulz F."/>
            <person name="Roux S."/>
            <person name="Paez-Espino D."/>
            <person name="Jungbluth S."/>
            <person name="Walsh D.A."/>
            <person name="Denef V.J."/>
            <person name="McMahon K.D."/>
            <person name="Konstantinidis K.T."/>
            <person name="Eloe-Fadrosh E.A."/>
            <person name="Kyrpides N.C."/>
            <person name="Woyke T."/>
        </authorList>
    </citation>
    <scope>NUCLEOTIDE SEQUENCE</scope>
    <source>
        <strain evidence="5">GVMAG-M-3300005589-24</strain>
    </source>
</reference>
<keyword evidence="3" id="KW-0808">Transferase</keyword>
<dbReference type="InterPro" id="IPR055270">
    <property type="entry name" value="Glyco_tran_10_C"/>
</dbReference>
<evidence type="ECO:0000256" key="2">
    <source>
        <dbReference type="ARBA" id="ARBA00022676"/>
    </source>
</evidence>
<dbReference type="GO" id="GO:0016020">
    <property type="term" value="C:membrane"/>
    <property type="evidence" value="ECO:0007669"/>
    <property type="project" value="InterPro"/>
</dbReference>
<evidence type="ECO:0000259" key="4">
    <source>
        <dbReference type="Pfam" id="PF00852"/>
    </source>
</evidence>
<dbReference type="SUPFAM" id="SSF53756">
    <property type="entry name" value="UDP-Glycosyltransferase/glycogen phosphorylase"/>
    <property type="match status" value="1"/>
</dbReference>
<dbReference type="GO" id="GO:0046920">
    <property type="term" value="F:alpha-(1-&gt;3)-fucosyltransferase activity"/>
    <property type="evidence" value="ECO:0007669"/>
    <property type="project" value="TreeGrafter"/>
</dbReference>
<dbReference type="EMBL" id="MN738879">
    <property type="protein sequence ID" value="QHT29583.1"/>
    <property type="molecule type" value="Genomic_DNA"/>
</dbReference>
<keyword evidence="2" id="KW-0328">Glycosyltransferase</keyword>
<dbReference type="Gene3D" id="3.40.50.11660">
    <property type="entry name" value="Glycosyl transferase family 10, C-terminal domain"/>
    <property type="match status" value="1"/>
</dbReference>
<sequence>MRVILTVILILILIISLVLLRYQMAEDYTSNSHYRDDKYIDLWNKELFLPICDIKINYLVSYHTITKFPYSSNSVNIILDGEPMDLTNVSANIVITTKKEMLPPIPRVYVPYFVWAFMEKDIEPELLIKKPNEIVEKTKFCCFMYSNCREEMKGVRDRKKFLTLMNQMTGNRVDNLGRCYNDNFKPNGSWTSNDEIYQPYKFVIAFENHQITGYITEKLVMPMLSRAIPIYFGASDVGQYFNTKSFINVNDFPNFESCIQYVMKVDQDEDLYQSILAEPYLHDNRIDRDVFSLYYGGKFYHELYQALQPYGLKRFIRPCKYYTNTIRFMTFADGKKYKTTRVLKEAEESGFFKDCKEFGPKDFSDSFKMKHKNFIARNERGYGYWVWKPYIILQEMATMEYGDFLIWSDSGNTINAQGFERMKELYSLLEKNDIIAFRIKYDEMNWCKMDTALAVLQIAGKNNDDLNNSLKNDPKQRTTAIILWKKTPEVMAFLQVWAHLATDYHLIDDSPSTSANHAGFRENRHDQSLFSLLLRFAPKVHVVDDNWSDEKDEYTMASGQQKPFVISRKRR</sequence>